<gene>
    <name evidence="2" type="ORF">NPD5_1229</name>
</gene>
<feature type="transmembrane region" description="Helical" evidence="1">
    <location>
        <begin position="48"/>
        <end position="67"/>
    </location>
</feature>
<keyword evidence="1" id="KW-0472">Membrane</keyword>
<name>A0A1L3NKN2_CLOSG</name>
<dbReference type="EMBL" id="CP013243">
    <property type="protein sequence ID" value="APH16654.1"/>
    <property type="molecule type" value="Genomic_DNA"/>
</dbReference>
<evidence type="ECO:0000313" key="3">
    <source>
        <dbReference type="Proteomes" id="UP000182204"/>
    </source>
</evidence>
<evidence type="ECO:0000313" key="2">
    <source>
        <dbReference type="EMBL" id="APH16654.1"/>
    </source>
</evidence>
<keyword evidence="1" id="KW-1133">Transmembrane helix</keyword>
<proteinExistence type="predicted"/>
<dbReference type="AlphaFoldDB" id="A0A1L3NKN2"/>
<dbReference type="Pfam" id="PF13630">
    <property type="entry name" value="SdpI"/>
    <property type="match status" value="1"/>
</dbReference>
<keyword evidence="1" id="KW-0812">Transmembrane</keyword>
<organism evidence="2 3">
    <name type="scientific">Clostridium sporogenes</name>
    <dbReference type="NCBI Taxonomy" id="1509"/>
    <lineage>
        <taxon>Bacteria</taxon>
        <taxon>Bacillati</taxon>
        <taxon>Bacillota</taxon>
        <taxon>Clostridia</taxon>
        <taxon>Eubacteriales</taxon>
        <taxon>Clostridiaceae</taxon>
        <taxon>Clostridium</taxon>
    </lineage>
</organism>
<dbReference type="InterPro" id="IPR025962">
    <property type="entry name" value="SdpI/YhfL"/>
</dbReference>
<dbReference type="RefSeq" id="WP_072585061.1">
    <property type="nucleotide sequence ID" value="NZ_CP013243.1"/>
</dbReference>
<dbReference type="Proteomes" id="UP000182204">
    <property type="component" value="Chromosome"/>
</dbReference>
<protein>
    <submittedName>
        <fullName evidence="2">SdpI/YhfL family protein</fullName>
    </submittedName>
</protein>
<accession>A0A1L3NKN2</accession>
<feature type="transmembrane region" description="Helical" evidence="1">
    <location>
        <begin position="79"/>
        <end position="96"/>
    </location>
</feature>
<evidence type="ECO:0000256" key="1">
    <source>
        <dbReference type="SAM" id="Phobius"/>
    </source>
</evidence>
<reference evidence="2 3" key="1">
    <citation type="submission" date="2015-11" db="EMBL/GenBank/DDBJ databases">
        <authorList>
            <person name="Hill K.K."/>
            <person name="Shirey T.B."/>
            <person name="Raphael B."/>
            <person name="Daligault H.E."/>
            <person name="Davenport K.W."/>
            <person name="Bruce D.C."/>
            <person name="Foley B.T."/>
            <person name="Johnson S.L."/>
        </authorList>
    </citation>
    <scope>NUCLEOTIDE SEQUENCE [LARGE SCALE GENOMIC DNA]</scope>
    <source>
        <strain evidence="2 3">CDC_1632</strain>
    </source>
</reference>
<sequence>MIIILGIICITIGFIFKAFPPQKINSIWGYRTILSMKNQDTWNEAHKYSANTFIALGFVFVPLQFVLRELNISYGYEKIVLLVCFVIMIILNEVHLKKVFNNDGSRKLPYK</sequence>